<organism evidence="1 2">
    <name type="scientific">Lithospermum erythrorhizon</name>
    <name type="common">Purple gromwell</name>
    <name type="synonym">Lithospermum officinale var. erythrorhizon</name>
    <dbReference type="NCBI Taxonomy" id="34254"/>
    <lineage>
        <taxon>Eukaryota</taxon>
        <taxon>Viridiplantae</taxon>
        <taxon>Streptophyta</taxon>
        <taxon>Embryophyta</taxon>
        <taxon>Tracheophyta</taxon>
        <taxon>Spermatophyta</taxon>
        <taxon>Magnoliopsida</taxon>
        <taxon>eudicotyledons</taxon>
        <taxon>Gunneridae</taxon>
        <taxon>Pentapetalae</taxon>
        <taxon>asterids</taxon>
        <taxon>lamiids</taxon>
        <taxon>Boraginales</taxon>
        <taxon>Boraginaceae</taxon>
        <taxon>Boraginoideae</taxon>
        <taxon>Lithospermeae</taxon>
        <taxon>Lithospermum</taxon>
    </lineage>
</organism>
<name>A0AAV3RCS9_LITER</name>
<protein>
    <submittedName>
        <fullName evidence="1">Uncharacterized protein</fullName>
    </submittedName>
</protein>
<evidence type="ECO:0000313" key="1">
    <source>
        <dbReference type="EMBL" id="GAA0172728.1"/>
    </source>
</evidence>
<accession>A0AAV3RCS9</accession>
<dbReference type="Proteomes" id="UP001454036">
    <property type="component" value="Unassembled WGS sequence"/>
</dbReference>
<sequence length="93" mass="10553">MPVPAYMLSTNPRSYKKNYGTVDFLWAGSNLAHEAALEDGNDVVDPPTTVQSRDTQDWHEVQSIVLSPMSQHDPDLLAEGYWRLHDLLVRRGM</sequence>
<dbReference type="AlphaFoldDB" id="A0AAV3RCS9"/>
<comment type="caution">
    <text evidence="1">The sequence shown here is derived from an EMBL/GenBank/DDBJ whole genome shotgun (WGS) entry which is preliminary data.</text>
</comment>
<evidence type="ECO:0000313" key="2">
    <source>
        <dbReference type="Proteomes" id="UP001454036"/>
    </source>
</evidence>
<gene>
    <name evidence="1" type="ORF">LIER_26497</name>
</gene>
<dbReference type="EMBL" id="BAABME010008258">
    <property type="protein sequence ID" value="GAA0172728.1"/>
    <property type="molecule type" value="Genomic_DNA"/>
</dbReference>
<keyword evidence="2" id="KW-1185">Reference proteome</keyword>
<proteinExistence type="predicted"/>
<reference evidence="1 2" key="1">
    <citation type="submission" date="2024-01" db="EMBL/GenBank/DDBJ databases">
        <title>The complete chloroplast genome sequence of Lithospermum erythrorhizon: insights into the phylogenetic relationship among Boraginaceae species and the maternal lineages of purple gromwells.</title>
        <authorList>
            <person name="Okada T."/>
            <person name="Watanabe K."/>
        </authorList>
    </citation>
    <scope>NUCLEOTIDE SEQUENCE [LARGE SCALE GENOMIC DNA]</scope>
</reference>